<feature type="domain" description="PPIase cyclophilin-type" evidence="4">
    <location>
        <begin position="20"/>
        <end position="182"/>
    </location>
</feature>
<keyword evidence="6" id="KW-1185">Reference proteome</keyword>
<dbReference type="SUPFAM" id="SSF50891">
    <property type="entry name" value="Cyclophilin-like"/>
    <property type="match status" value="1"/>
</dbReference>
<feature type="chain" id="PRO_5044964361" description="Peptidyl-prolyl cis-trans isomerase" evidence="3">
    <location>
        <begin position="22"/>
        <end position="259"/>
    </location>
</feature>
<comment type="caution">
    <text evidence="5">The sequence shown here is derived from an EMBL/GenBank/DDBJ whole genome shotgun (WGS) entry which is preliminary data.</text>
</comment>
<evidence type="ECO:0000256" key="3">
    <source>
        <dbReference type="RuleBase" id="RU363019"/>
    </source>
</evidence>
<evidence type="ECO:0000256" key="1">
    <source>
        <dbReference type="ARBA" id="ARBA00023110"/>
    </source>
</evidence>
<reference evidence="5 6" key="1">
    <citation type="submission" date="2023-03" db="EMBL/GenBank/DDBJ databases">
        <title>Draft genome sequence of Thalassotalea insulae KCTC 62186T.</title>
        <authorList>
            <person name="Sawabe T."/>
        </authorList>
    </citation>
    <scope>NUCLEOTIDE SEQUENCE [LARGE SCALE GENOMIC DNA]</scope>
    <source>
        <strain evidence="5 6">KCTC 62186</strain>
    </source>
</reference>
<keyword evidence="3" id="KW-0732">Signal</keyword>
<dbReference type="InterPro" id="IPR044665">
    <property type="entry name" value="E_coli_cyclophilin_A-like"/>
</dbReference>
<keyword evidence="1 3" id="KW-0697">Rotamase</keyword>
<sequence length="259" mass="28178">MKKLLSPLLLAAAFNSTNALATIVEFQTSHGNFKVNLHDETTPKTVNNFLNYLNAGKYNNSIIHRTVDDFVIQGGGAKFEGTLPPTWLETENPIDNEPVYSNVAATISMAKQSGKINSATSQWFINTKNNASVLDPVDPYGGGAYAVFGEVIEDGMDVVNAIAEIPRCNTGYDGFKELPMPDYQDQCGDASAVPGQENFVTIYQVVIYDNTTKTDDNLSSIKNTLYKTSVDKADNNSSSGGSITWLALILLALPFCRKK</sequence>
<comment type="function">
    <text evidence="3">PPIases accelerate the folding of proteins. It catalyzes the cis-trans isomerization of proline imidic peptide bonds in oligopeptides.</text>
</comment>
<keyword evidence="2 3" id="KW-0413">Isomerase</keyword>
<accession>A0ABQ6GMF8</accession>
<dbReference type="InterPro" id="IPR029000">
    <property type="entry name" value="Cyclophilin-like_dom_sf"/>
</dbReference>
<dbReference type="Gene3D" id="2.40.100.10">
    <property type="entry name" value="Cyclophilin-like"/>
    <property type="match status" value="1"/>
</dbReference>
<proteinExistence type="inferred from homology"/>
<dbReference type="EC" id="5.2.1.8" evidence="3"/>
<protein>
    <recommendedName>
        <fullName evidence="3">Peptidyl-prolyl cis-trans isomerase</fullName>
        <shortName evidence="3">PPIase</shortName>
        <ecNumber evidence="3">5.2.1.8</ecNumber>
    </recommendedName>
</protein>
<evidence type="ECO:0000313" key="5">
    <source>
        <dbReference type="EMBL" id="GLX77178.1"/>
    </source>
</evidence>
<evidence type="ECO:0000313" key="6">
    <source>
        <dbReference type="Proteomes" id="UP001157186"/>
    </source>
</evidence>
<dbReference type="InterPro" id="IPR020008">
    <property type="entry name" value="GlyGly_CTERM"/>
</dbReference>
<comment type="catalytic activity">
    <reaction evidence="3">
        <text>[protein]-peptidylproline (omega=180) = [protein]-peptidylproline (omega=0)</text>
        <dbReference type="Rhea" id="RHEA:16237"/>
        <dbReference type="Rhea" id="RHEA-COMP:10747"/>
        <dbReference type="Rhea" id="RHEA-COMP:10748"/>
        <dbReference type="ChEBI" id="CHEBI:83833"/>
        <dbReference type="ChEBI" id="CHEBI:83834"/>
        <dbReference type="EC" id="5.2.1.8"/>
    </reaction>
</comment>
<dbReference type="RefSeq" id="WP_284243020.1">
    <property type="nucleotide sequence ID" value="NZ_BSST01000001.1"/>
</dbReference>
<comment type="similarity">
    <text evidence="3">Belongs to the cyclophilin-type PPIase family.</text>
</comment>
<dbReference type="PRINTS" id="PR00153">
    <property type="entry name" value="CSAPPISMRASE"/>
</dbReference>
<evidence type="ECO:0000259" key="4">
    <source>
        <dbReference type="PROSITE" id="PS50072"/>
    </source>
</evidence>
<dbReference type="EMBL" id="BSST01000001">
    <property type="protein sequence ID" value="GLX77178.1"/>
    <property type="molecule type" value="Genomic_DNA"/>
</dbReference>
<dbReference type="PANTHER" id="PTHR43246">
    <property type="entry name" value="PEPTIDYL-PROLYL CIS-TRANS ISOMERASE CYP38, CHLOROPLASTIC"/>
    <property type="match status" value="1"/>
</dbReference>
<dbReference type="NCBIfam" id="TIGR03501">
    <property type="entry name" value="GlyGly_CTERM"/>
    <property type="match status" value="1"/>
</dbReference>
<organism evidence="5 6">
    <name type="scientific">Thalassotalea insulae</name>
    <dbReference type="NCBI Taxonomy" id="2056778"/>
    <lineage>
        <taxon>Bacteria</taxon>
        <taxon>Pseudomonadati</taxon>
        <taxon>Pseudomonadota</taxon>
        <taxon>Gammaproteobacteria</taxon>
        <taxon>Alteromonadales</taxon>
        <taxon>Colwelliaceae</taxon>
        <taxon>Thalassotalea</taxon>
    </lineage>
</organism>
<dbReference type="Proteomes" id="UP001157186">
    <property type="component" value="Unassembled WGS sequence"/>
</dbReference>
<gene>
    <name evidence="5" type="ORF">tinsulaeT_05180</name>
</gene>
<evidence type="ECO:0000256" key="2">
    <source>
        <dbReference type="ARBA" id="ARBA00023235"/>
    </source>
</evidence>
<dbReference type="PROSITE" id="PS50072">
    <property type="entry name" value="CSA_PPIASE_2"/>
    <property type="match status" value="1"/>
</dbReference>
<feature type="signal peptide" evidence="3">
    <location>
        <begin position="1"/>
        <end position="21"/>
    </location>
</feature>
<name>A0ABQ6GMF8_9GAMM</name>
<dbReference type="Pfam" id="PF00160">
    <property type="entry name" value="Pro_isomerase"/>
    <property type="match status" value="1"/>
</dbReference>
<dbReference type="InterPro" id="IPR002130">
    <property type="entry name" value="Cyclophilin-type_PPIase_dom"/>
</dbReference>